<dbReference type="PANTHER" id="PTHR12901:SF10">
    <property type="entry name" value="COENZYME Q-BINDING PROTEIN COQ10, MITOCHONDRIAL"/>
    <property type="match status" value="1"/>
</dbReference>
<dbReference type="Pfam" id="PF03364">
    <property type="entry name" value="Polyketide_cyc"/>
    <property type="match status" value="1"/>
</dbReference>
<evidence type="ECO:0000313" key="3">
    <source>
        <dbReference type="EMBL" id="RIJ26200.1"/>
    </source>
</evidence>
<keyword evidence="4" id="KW-1185">Reference proteome</keyword>
<evidence type="ECO:0000313" key="4">
    <source>
        <dbReference type="Proteomes" id="UP000265431"/>
    </source>
</evidence>
<dbReference type="Proteomes" id="UP000265431">
    <property type="component" value="Unassembled WGS sequence"/>
</dbReference>
<dbReference type="GO" id="GO:0045333">
    <property type="term" value="P:cellular respiration"/>
    <property type="evidence" value="ECO:0007669"/>
    <property type="project" value="InterPro"/>
</dbReference>
<reference evidence="3 4" key="1">
    <citation type="submission" date="2018-08" db="EMBL/GenBank/DDBJ databases">
        <title>Henriciella mobilis sp. nov., isolated from seawater.</title>
        <authorList>
            <person name="Cheng H."/>
            <person name="Wu Y.-H."/>
            <person name="Xu X.-W."/>
            <person name="Guo L.-L."/>
        </authorList>
    </citation>
    <scope>NUCLEOTIDE SEQUENCE [LARGE SCALE GENOMIC DNA]</scope>
    <source>
        <strain evidence="3 4">CCUG66934</strain>
    </source>
</reference>
<dbReference type="InterPro" id="IPR023393">
    <property type="entry name" value="START-like_dom_sf"/>
</dbReference>
<dbReference type="GO" id="GO:0048039">
    <property type="term" value="F:ubiquinone binding"/>
    <property type="evidence" value="ECO:0007669"/>
    <property type="project" value="InterPro"/>
</dbReference>
<dbReference type="RefSeq" id="WP_119378052.1">
    <property type="nucleotide sequence ID" value="NZ_QWGB01000003.1"/>
</dbReference>
<comment type="caution">
    <text evidence="3">The sequence shown here is derived from an EMBL/GenBank/DDBJ whole genome shotgun (WGS) entry which is preliminary data.</text>
</comment>
<dbReference type="PANTHER" id="PTHR12901">
    <property type="entry name" value="SPERM PROTEIN HOMOLOG"/>
    <property type="match status" value="1"/>
</dbReference>
<proteinExistence type="inferred from homology"/>
<dbReference type="AlphaFoldDB" id="A0A399R4J7"/>
<evidence type="ECO:0000259" key="2">
    <source>
        <dbReference type="Pfam" id="PF03364"/>
    </source>
</evidence>
<gene>
    <name evidence="3" type="ORF">D1224_00855</name>
</gene>
<feature type="domain" description="Coenzyme Q-binding protein COQ10 START" evidence="2">
    <location>
        <begin position="10"/>
        <end position="137"/>
    </location>
</feature>
<accession>A0A399R4J7</accession>
<dbReference type="InterPro" id="IPR044996">
    <property type="entry name" value="COQ10-like"/>
</dbReference>
<name>A0A399R4J7_9PROT</name>
<dbReference type="SUPFAM" id="SSF55961">
    <property type="entry name" value="Bet v1-like"/>
    <property type="match status" value="1"/>
</dbReference>
<sequence>MPRLSKQLVIEHRADEVYDLVADIQRYPEFIKWIRTMNVSGQREEDGVRKYRGEVDVGFKGFSERFATDVAANDANRTVEVSLARGPFKKLQNRWKMSPDGELGTVVDFFIDYEFRNPILALLAKANTSLAVNKIMTSFIDEADRRYGARRT</sequence>
<protein>
    <submittedName>
        <fullName evidence="3">Type II toxin-antitoxin system RatA family toxin</fullName>
    </submittedName>
</protein>
<comment type="similarity">
    <text evidence="1">Belongs to the ribosome association toxin RatA family.</text>
</comment>
<organism evidence="3 4">
    <name type="scientific">Henriciella barbarensis</name>
    <dbReference type="NCBI Taxonomy" id="86342"/>
    <lineage>
        <taxon>Bacteria</taxon>
        <taxon>Pseudomonadati</taxon>
        <taxon>Pseudomonadota</taxon>
        <taxon>Alphaproteobacteria</taxon>
        <taxon>Hyphomonadales</taxon>
        <taxon>Hyphomonadaceae</taxon>
        <taxon>Henriciella</taxon>
    </lineage>
</organism>
<evidence type="ECO:0000256" key="1">
    <source>
        <dbReference type="ARBA" id="ARBA00008918"/>
    </source>
</evidence>
<dbReference type="InterPro" id="IPR005031">
    <property type="entry name" value="COQ10_START"/>
</dbReference>
<dbReference type="EMBL" id="QWGB01000003">
    <property type="protein sequence ID" value="RIJ26200.1"/>
    <property type="molecule type" value="Genomic_DNA"/>
</dbReference>
<dbReference type="CDD" id="cd07813">
    <property type="entry name" value="COQ10p_like"/>
    <property type="match status" value="1"/>
</dbReference>
<dbReference type="Gene3D" id="3.30.530.20">
    <property type="match status" value="1"/>
</dbReference>
<dbReference type="OrthoDB" id="9804759at2"/>